<evidence type="ECO:0000313" key="1">
    <source>
        <dbReference type="EMBL" id="GMS84537.1"/>
    </source>
</evidence>
<sequence>MMMGDILDHIQMNSMREIFYSDYEGDILLTKLVRLSMRSRILLEYGKLRRDMIEGTMSESLMTLR</sequence>
<protein>
    <submittedName>
        <fullName evidence="1">Uncharacterized protein</fullName>
    </submittedName>
</protein>
<organism evidence="1 2">
    <name type="scientific">Pristionchus entomophagus</name>
    <dbReference type="NCBI Taxonomy" id="358040"/>
    <lineage>
        <taxon>Eukaryota</taxon>
        <taxon>Metazoa</taxon>
        <taxon>Ecdysozoa</taxon>
        <taxon>Nematoda</taxon>
        <taxon>Chromadorea</taxon>
        <taxon>Rhabditida</taxon>
        <taxon>Rhabditina</taxon>
        <taxon>Diplogasteromorpha</taxon>
        <taxon>Diplogasteroidea</taxon>
        <taxon>Neodiplogasteridae</taxon>
        <taxon>Pristionchus</taxon>
    </lineage>
</organism>
<dbReference type="Proteomes" id="UP001432027">
    <property type="component" value="Unassembled WGS sequence"/>
</dbReference>
<comment type="caution">
    <text evidence="1">The sequence shown here is derived from an EMBL/GenBank/DDBJ whole genome shotgun (WGS) entry which is preliminary data.</text>
</comment>
<evidence type="ECO:0000313" key="2">
    <source>
        <dbReference type="Proteomes" id="UP001432027"/>
    </source>
</evidence>
<name>A0AAV5SME0_9BILA</name>
<keyword evidence="2" id="KW-1185">Reference proteome</keyword>
<proteinExistence type="predicted"/>
<dbReference type="EMBL" id="BTSX01000002">
    <property type="protein sequence ID" value="GMS84537.1"/>
    <property type="molecule type" value="Genomic_DNA"/>
</dbReference>
<reference evidence="1" key="1">
    <citation type="submission" date="2023-10" db="EMBL/GenBank/DDBJ databases">
        <title>Genome assembly of Pristionchus species.</title>
        <authorList>
            <person name="Yoshida K."/>
            <person name="Sommer R.J."/>
        </authorList>
    </citation>
    <scope>NUCLEOTIDE SEQUENCE</scope>
    <source>
        <strain evidence="1">RS0144</strain>
    </source>
</reference>
<gene>
    <name evidence="1" type="ORF">PENTCL1PPCAC_6712</name>
</gene>
<accession>A0AAV5SME0</accession>
<dbReference type="AlphaFoldDB" id="A0AAV5SME0"/>